<evidence type="ECO:0000313" key="5">
    <source>
        <dbReference type="Proteomes" id="UP001310022"/>
    </source>
</evidence>
<dbReference type="RefSeq" id="WP_338237352.1">
    <property type="nucleotide sequence ID" value="NZ_BQKE01000001.1"/>
</dbReference>
<sequence length="193" mass="21992">MKQGKHIAITFLLILLAGVGFGQGVEEYQRYHQEGRELAKEEKFKEAIAAFSKAIDIMPYYSAIHLDRGATRLQVGDFEGAIEDLDYVAERQPYKKEVFFLRGIAHYHLGDYGLASEDVDHYLTEYPNNQEAKSYKKKLDTIKAEEQAVLAQQLQQQQSKKAQMTAQRRARNTQIVLGTVVPLAVWTALVLSW</sequence>
<dbReference type="InterPro" id="IPR011990">
    <property type="entry name" value="TPR-like_helical_dom_sf"/>
</dbReference>
<dbReference type="SUPFAM" id="SSF48452">
    <property type="entry name" value="TPR-like"/>
    <property type="match status" value="1"/>
</dbReference>
<name>A0AAN4VZ76_9BACT</name>
<dbReference type="GO" id="GO:0046813">
    <property type="term" value="P:receptor-mediated virion attachment to host cell"/>
    <property type="evidence" value="ECO:0007669"/>
    <property type="project" value="TreeGrafter"/>
</dbReference>
<evidence type="ECO:0008006" key="6">
    <source>
        <dbReference type="Google" id="ProtNLM"/>
    </source>
</evidence>
<dbReference type="AlphaFoldDB" id="A0AAN4VZ76"/>
<organism evidence="4 5">
    <name type="scientific">Persicobacter diffluens</name>
    <dbReference type="NCBI Taxonomy" id="981"/>
    <lineage>
        <taxon>Bacteria</taxon>
        <taxon>Pseudomonadati</taxon>
        <taxon>Bacteroidota</taxon>
        <taxon>Cytophagia</taxon>
        <taxon>Cytophagales</taxon>
        <taxon>Persicobacteraceae</taxon>
        <taxon>Persicobacter</taxon>
    </lineage>
</organism>
<proteinExistence type="predicted"/>
<protein>
    <recommendedName>
        <fullName evidence="6">Tetratricopeptide repeat protein</fullName>
    </recommendedName>
</protein>
<dbReference type="InterPro" id="IPR050498">
    <property type="entry name" value="Ycf3"/>
</dbReference>
<gene>
    <name evidence="4" type="ORF">PEDI_24760</name>
</gene>
<dbReference type="EMBL" id="BQKE01000001">
    <property type="protein sequence ID" value="GJM61924.1"/>
    <property type="molecule type" value="Genomic_DNA"/>
</dbReference>
<dbReference type="Pfam" id="PF13432">
    <property type="entry name" value="TPR_16"/>
    <property type="match status" value="1"/>
</dbReference>
<keyword evidence="2 3" id="KW-0802">TPR repeat</keyword>
<evidence type="ECO:0000313" key="4">
    <source>
        <dbReference type="EMBL" id="GJM61924.1"/>
    </source>
</evidence>
<accession>A0AAN4VZ76</accession>
<dbReference type="GO" id="GO:0009279">
    <property type="term" value="C:cell outer membrane"/>
    <property type="evidence" value="ECO:0007669"/>
    <property type="project" value="TreeGrafter"/>
</dbReference>
<dbReference type="Gene3D" id="1.25.40.10">
    <property type="entry name" value="Tetratricopeptide repeat domain"/>
    <property type="match status" value="1"/>
</dbReference>
<dbReference type="PANTHER" id="PTHR44858">
    <property type="entry name" value="TETRATRICOPEPTIDE REPEAT PROTEIN 6"/>
    <property type="match status" value="1"/>
</dbReference>
<evidence type="ECO:0000256" key="3">
    <source>
        <dbReference type="PROSITE-ProRule" id="PRU00339"/>
    </source>
</evidence>
<evidence type="ECO:0000256" key="1">
    <source>
        <dbReference type="ARBA" id="ARBA00022737"/>
    </source>
</evidence>
<dbReference type="PANTHER" id="PTHR44858:SF1">
    <property type="entry name" value="UDP-N-ACETYLGLUCOSAMINE--PEPTIDE N-ACETYLGLUCOSAMINYLTRANSFERASE SPINDLY-RELATED"/>
    <property type="match status" value="1"/>
</dbReference>
<keyword evidence="5" id="KW-1185">Reference proteome</keyword>
<dbReference type="SMART" id="SM00028">
    <property type="entry name" value="TPR"/>
    <property type="match status" value="3"/>
</dbReference>
<dbReference type="InterPro" id="IPR019734">
    <property type="entry name" value="TPR_rpt"/>
</dbReference>
<comment type="caution">
    <text evidence="4">The sequence shown here is derived from an EMBL/GenBank/DDBJ whole genome shotgun (WGS) entry which is preliminary data.</text>
</comment>
<dbReference type="Proteomes" id="UP001310022">
    <property type="component" value="Unassembled WGS sequence"/>
</dbReference>
<feature type="repeat" description="TPR" evidence="3">
    <location>
        <begin position="28"/>
        <end position="61"/>
    </location>
</feature>
<dbReference type="PROSITE" id="PS50005">
    <property type="entry name" value="TPR"/>
    <property type="match status" value="1"/>
</dbReference>
<reference evidence="4 5" key="1">
    <citation type="submission" date="2021-12" db="EMBL/GenBank/DDBJ databases">
        <title>Genome sequencing of bacteria with rrn-lacking chromosome and rrn-plasmid.</title>
        <authorList>
            <person name="Anda M."/>
            <person name="Iwasaki W."/>
        </authorList>
    </citation>
    <scope>NUCLEOTIDE SEQUENCE [LARGE SCALE GENOMIC DNA]</scope>
    <source>
        <strain evidence="4 5">NBRC 15940</strain>
    </source>
</reference>
<keyword evidence="1" id="KW-0677">Repeat</keyword>
<evidence type="ECO:0000256" key="2">
    <source>
        <dbReference type="ARBA" id="ARBA00022803"/>
    </source>
</evidence>